<reference evidence="3" key="1">
    <citation type="submission" date="2016-11" db="UniProtKB">
        <authorList>
            <consortium name="WormBaseParasite"/>
        </authorList>
    </citation>
    <scope>IDENTIFICATION</scope>
</reference>
<name>A0A1I8BAS6_MELHA</name>
<protein>
    <submittedName>
        <fullName evidence="3">SPRY domain-containing protein</fullName>
    </submittedName>
</protein>
<accession>A0A1I8BAS6</accession>
<evidence type="ECO:0000313" key="3">
    <source>
        <dbReference type="WBParaSite" id="MhA1_Contig1835.frz3.gene5"/>
    </source>
</evidence>
<keyword evidence="2" id="KW-1185">Reference proteome</keyword>
<evidence type="ECO:0000313" key="2">
    <source>
        <dbReference type="Proteomes" id="UP000095281"/>
    </source>
</evidence>
<sequence length="332" mass="38970">MSEKQQELIKISAKIKAMPNELLVDIFRAITTIYPHEQTKNVEMIKHHNKPTEKNTTVPFEPYVRNLLGTSAIIYEFAGEAFLKRKRYMSEVEELKKEVAELKSIVSEQKLIISGQNERISKQDKRIDGLELMCKAYIVINFRQEGQLSMLEKHRLMRHENELRPHTLLGEIRSFSSRYPFTDLQKNYFQLYYLEITIRDWNVVLKISLDGDDFDVCLSLEQNKLKYSRRGEIDLPFLSFTDEVKLGCGAVFPPPNESYYGPIPYVFFTWDGSLIGKGIRLNLNDDDIYPLITTRCTDPRILNPNFAMRDIKYRVKPVIEFYDDTEWNNTNE</sequence>
<feature type="coiled-coil region" evidence="1">
    <location>
        <begin position="85"/>
        <end position="112"/>
    </location>
</feature>
<dbReference type="AlphaFoldDB" id="A0A1I8BAS6"/>
<organism evidence="2 3">
    <name type="scientific">Meloidogyne hapla</name>
    <name type="common">Root-knot nematode worm</name>
    <dbReference type="NCBI Taxonomy" id="6305"/>
    <lineage>
        <taxon>Eukaryota</taxon>
        <taxon>Metazoa</taxon>
        <taxon>Ecdysozoa</taxon>
        <taxon>Nematoda</taxon>
        <taxon>Chromadorea</taxon>
        <taxon>Rhabditida</taxon>
        <taxon>Tylenchina</taxon>
        <taxon>Tylenchomorpha</taxon>
        <taxon>Tylenchoidea</taxon>
        <taxon>Meloidogynidae</taxon>
        <taxon>Meloidogyninae</taxon>
        <taxon>Meloidogyne</taxon>
    </lineage>
</organism>
<keyword evidence="1" id="KW-0175">Coiled coil</keyword>
<evidence type="ECO:0000256" key="1">
    <source>
        <dbReference type="SAM" id="Coils"/>
    </source>
</evidence>
<dbReference type="Proteomes" id="UP000095281">
    <property type="component" value="Unplaced"/>
</dbReference>
<dbReference type="WBParaSite" id="MhA1_Contig1835.frz3.gene5">
    <property type="protein sequence ID" value="MhA1_Contig1835.frz3.gene5"/>
    <property type="gene ID" value="MhA1_Contig1835.frz3.gene5"/>
</dbReference>
<proteinExistence type="predicted"/>